<dbReference type="RefSeq" id="WP_188228462.1">
    <property type="nucleotide sequence ID" value="NZ_JACVXB010000001.1"/>
</dbReference>
<sequence length="243" mass="27505">MRIIKLNAIDSTNTYLKQLCSQMPVEDYTAVMTKHQTMGRGQMGSVWTTESAKNLTFSVYKDISGWDLKYPFYMSMATALALVKTLESLSIPKIKVKWPNDILSENKKVCGVLIENVIKSGQYSSSVIGIGLNVNQTQFEDLPKASSLRIISGRNFDLDEIAQRIIDQLKTFFKMIGNGELEHLKYLYESYLFRKDKPSTFKNAEGVVFSGIIKHVSNTGTLEVLLEDDNIKSFDLKTITLLY</sequence>
<evidence type="ECO:0000256" key="1">
    <source>
        <dbReference type="ARBA" id="ARBA00022598"/>
    </source>
</evidence>
<dbReference type="GO" id="GO:0004077">
    <property type="term" value="F:biotin--[biotin carboxyl-carrier protein] ligase activity"/>
    <property type="evidence" value="ECO:0007669"/>
    <property type="project" value="UniProtKB-EC"/>
</dbReference>
<dbReference type="Gene3D" id="3.30.930.10">
    <property type="entry name" value="Bira Bifunctional Protein, Domain 2"/>
    <property type="match status" value="1"/>
</dbReference>
<reference evidence="3 4" key="1">
    <citation type="submission" date="2020-09" db="EMBL/GenBank/DDBJ databases">
        <title>TT11 complete genome.</title>
        <authorList>
            <person name="Wu Z."/>
        </authorList>
    </citation>
    <scope>NUCLEOTIDE SEQUENCE [LARGE SCALE GENOMIC DNA]</scope>
    <source>
        <strain evidence="3 4">TT11</strain>
    </source>
</reference>
<dbReference type="Proteomes" id="UP000600588">
    <property type="component" value="Unassembled WGS sequence"/>
</dbReference>
<dbReference type="InterPro" id="IPR004408">
    <property type="entry name" value="Biotin_CoA_COase_ligase"/>
</dbReference>
<comment type="caution">
    <text evidence="3">The sequence shown here is derived from an EMBL/GenBank/DDBJ whole genome shotgun (WGS) entry which is preliminary data.</text>
</comment>
<dbReference type="Pfam" id="PF03099">
    <property type="entry name" value="BPL_LplA_LipB"/>
    <property type="match status" value="1"/>
</dbReference>
<dbReference type="PANTHER" id="PTHR12835:SF5">
    <property type="entry name" value="BIOTIN--PROTEIN LIGASE"/>
    <property type="match status" value="1"/>
</dbReference>
<keyword evidence="1 3" id="KW-0436">Ligase</keyword>
<proteinExistence type="predicted"/>
<protein>
    <submittedName>
        <fullName evidence="3">Biotin--[acetyl-CoA-carboxylase] ligase</fullName>
        <ecNumber evidence="3">6.3.4.15</ecNumber>
    </submittedName>
</protein>
<dbReference type="PANTHER" id="PTHR12835">
    <property type="entry name" value="BIOTIN PROTEIN LIGASE"/>
    <property type="match status" value="1"/>
</dbReference>
<dbReference type="CDD" id="cd16442">
    <property type="entry name" value="BPL"/>
    <property type="match status" value="1"/>
</dbReference>
<dbReference type="EMBL" id="JACVXB010000001">
    <property type="protein sequence ID" value="MBD0830653.1"/>
    <property type="molecule type" value="Genomic_DNA"/>
</dbReference>
<feature type="domain" description="BPL/LPL catalytic" evidence="2">
    <location>
        <begin position="1"/>
        <end position="177"/>
    </location>
</feature>
<dbReference type="SUPFAM" id="SSF55681">
    <property type="entry name" value="Class II aaRS and biotin synthetases"/>
    <property type="match status" value="1"/>
</dbReference>
<gene>
    <name evidence="3" type="ORF">ICJ83_00770</name>
</gene>
<dbReference type="GO" id="GO:0005737">
    <property type="term" value="C:cytoplasm"/>
    <property type="evidence" value="ECO:0007669"/>
    <property type="project" value="TreeGrafter"/>
</dbReference>
<evidence type="ECO:0000313" key="4">
    <source>
        <dbReference type="Proteomes" id="UP000600588"/>
    </source>
</evidence>
<organism evidence="3 4">
    <name type="scientific">Aestuariibaculum sediminum</name>
    <dbReference type="NCBI Taxonomy" id="2770637"/>
    <lineage>
        <taxon>Bacteria</taxon>
        <taxon>Pseudomonadati</taxon>
        <taxon>Bacteroidota</taxon>
        <taxon>Flavobacteriia</taxon>
        <taxon>Flavobacteriales</taxon>
        <taxon>Flavobacteriaceae</taxon>
    </lineage>
</organism>
<evidence type="ECO:0000313" key="3">
    <source>
        <dbReference type="EMBL" id="MBD0830653.1"/>
    </source>
</evidence>
<dbReference type="InterPro" id="IPR045864">
    <property type="entry name" value="aa-tRNA-synth_II/BPL/LPL"/>
</dbReference>
<dbReference type="EC" id="6.3.4.15" evidence="3"/>
<dbReference type="AlphaFoldDB" id="A0A8J6U6M9"/>
<dbReference type="NCBIfam" id="TIGR00121">
    <property type="entry name" value="birA_ligase"/>
    <property type="match status" value="1"/>
</dbReference>
<dbReference type="PROSITE" id="PS51733">
    <property type="entry name" value="BPL_LPL_CATALYTIC"/>
    <property type="match status" value="1"/>
</dbReference>
<name>A0A8J6U6M9_9FLAO</name>
<dbReference type="InterPro" id="IPR004143">
    <property type="entry name" value="BPL_LPL_catalytic"/>
</dbReference>
<accession>A0A8J6U6M9</accession>
<keyword evidence="4" id="KW-1185">Reference proteome</keyword>
<evidence type="ECO:0000259" key="2">
    <source>
        <dbReference type="PROSITE" id="PS51733"/>
    </source>
</evidence>